<dbReference type="Pfam" id="PF13868">
    <property type="entry name" value="TPH"/>
    <property type="match status" value="1"/>
</dbReference>
<feature type="coiled-coil region" evidence="7">
    <location>
        <begin position="81"/>
        <end position="133"/>
    </location>
</feature>
<gene>
    <name evidence="10" type="ORF">HAND00432_LOCUS10544</name>
    <name evidence="9" type="ORF">HAND1043_LOCUS16851</name>
</gene>
<evidence type="ECO:0000256" key="6">
    <source>
        <dbReference type="ARBA" id="ARBA00033773"/>
    </source>
</evidence>
<feature type="coiled-coil region" evidence="7">
    <location>
        <begin position="431"/>
        <end position="458"/>
    </location>
</feature>
<sequence>MATRNKNGKFAADFMVMMRRKEEDHRAIYDKKTKSDSAVENYATWEHKTTHKIERNSVATKVNTIKRDLEDHLNARRAQLAAMLNAESEEYTRELQALEETPEMRRDRLKSRARELVRRREHEKREFAKLMRERQFRESCDAFREHDGVTLLQECMASRDKALEDRVVQKQKQKEEDALWHSRLLDLVKRSENREANDRDRELNLRSEMLRTLEEQVAELKARKEEDERLKQEEARLMKERFELDVIEARQREEERQKMFAEKKVAIAKHNLILRAEKEAEIRQQQEEDLALLNAMLEKERQAEEAEQTYKNNLKAQAREYQAQLIELMKKEAVNEAASEAIRKAEQNKAWRKREEVWEQEKAARDKLMQEVVAARKQQLVERLEENKKEREVALMERERMMIEVEDTERHEALQAQIRKNIAKNHQTEIIKQIEMARSNMRREMELAALEMEASRREEEAYQAKLQREMMTQKAPKNHGLKSTGLF</sequence>
<organism evidence="10">
    <name type="scientific">Hemiselmis andersenii</name>
    <name type="common">Cryptophyte alga</name>
    <dbReference type="NCBI Taxonomy" id="464988"/>
    <lineage>
        <taxon>Eukaryota</taxon>
        <taxon>Cryptophyceae</taxon>
        <taxon>Cryptomonadales</taxon>
        <taxon>Hemiselmidaceae</taxon>
        <taxon>Hemiselmis</taxon>
    </lineage>
</organism>
<dbReference type="InterPro" id="IPR043596">
    <property type="entry name" value="CFAP53/TCHP"/>
</dbReference>
<protein>
    <recommendedName>
        <fullName evidence="6">Cilia- and flagella-associated protein 53</fullName>
    </recommendedName>
</protein>
<keyword evidence="3" id="KW-0969">Cilium</keyword>
<accession>A0A6U4NI67</accession>
<evidence type="ECO:0000256" key="5">
    <source>
        <dbReference type="ARBA" id="ARBA00033747"/>
    </source>
</evidence>
<comment type="subcellular location">
    <subcellularLocation>
        <location evidence="1">Cell projection</location>
        <location evidence="1">Cilium</location>
    </subcellularLocation>
</comment>
<dbReference type="PANTHER" id="PTHR31183:SF1">
    <property type="entry name" value="CILIA- AND FLAGELLA-ASSOCIATED PROTEIN 53"/>
    <property type="match status" value="1"/>
</dbReference>
<evidence type="ECO:0000256" key="4">
    <source>
        <dbReference type="ARBA" id="ARBA00023273"/>
    </source>
</evidence>
<evidence type="ECO:0000256" key="2">
    <source>
        <dbReference type="ARBA" id="ARBA00023054"/>
    </source>
</evidence>
<evidence type="ECO:0000313" key="9">
    <source>
        <dbReference type="EMBL" id="CAD8750347.1"/>
    </source>
</evidence>
<proteinExistence type="inferred from homology"/>
<evidence type="ECO:0000259" key="8">
    <source>
        <dbReference type="Pfam" id="PF13868"/>
    </source>
</evidence>
<evidence type="ECO:0000256" key="7">
    <source>
        <dbReference type="SAM" id="Coils"/>
    </source>
</evidence>
<dbReference type="AlphaFoldDB" id="A0A6U4NI67"/>
<dbReference type="InterPro" id="IPR043597">
    <property type="entry name" value="TPH_dom"/>
</dbReference>
<dbReference type="GO" id="GO:0005929">
    <property type="term" value="C:cilium"/>
    <property type="evidence" value="ECO:0007669"/>
    <property type="project" value="UniProtKB-SubCell"/>
</dbReference>
<dbReference type="EMBL" id="HBFX01017408">
    <property type="protein sequence ID" value="CAD8956006.1"/>
    <property type="molecule type" value="Transcribed_RNA"/>
</dbReference>
<evidence type="ECO:0000256" key="1">
    <source>
        <dbReference type="ARBA" id="ARBA00004138"/>
    </source>
</evidence>
<name>A0A6U4NI67_HEMAN</name>
<evidence type="ECO:0000256" key="3">
    <source>
        <dbReference type="ARBA" id="ARBA00023069"/>
    </source>
</evidence>
<dbReference type="EMBL" id="HBFK01027668">
    <property type="protein sequence ID" value="CAD8750347.1"/>
    <property type="molecule type" value="Transcribed_RNA"/>
</dbReference>
<feature type="coiled-coil region" evidence="7">
    <location>
        <begin position="374"/>
        <end position="401"/>
    </location>
</feature>
<comment type="similarity">
    <text evidence="5">Belongs to the CFAP53 family.</text>
</comment>
<feature type="domain" description="Trichohyalin-plectin-homology" evidence="8">
    <location>
        <begin position="137"/>
        <end position="471"/>
    </location>
</feature>
<feature type="coiled-coil region" evidence="7">
    <location>
        <begin position="203"/>
        <end position="348"/>
    </location>
</feature>
<keyword evidence="4" id="KW-0966">Cell projection</keyword>
<dbReference type="PANTHER" id="PTHR31183">
    <property type="entry name" value="TRICHOPLEIN KERATIN FILAMENT-BINDING PROTEIN FAMILY MEMBER"/>
    <property type="match status" value="1"/>
</dbReference>
<keyword evidence="2 7" id="KW-0175">Coiled coil</keyword>
<reference evidence="10" key="1">
    <citation type="submission" date="2021-01" db="EMBL/GenBank/DDBJ databases">
        <authorList>
            <person name="Corre E."/>
            <person name="Pelletier E."/>
            <person name="Niang G."/>
            <person name="Scheremetjew M."/>
            <person name="Finn R."/>
            <person name="Kale V."/>
            <person name="Holt S."/>
            <person name="Cochrane G."/>
            <person name="Meng A."/>
            <person name="Brown T."/>
            <person name="Cohen L."/>
        </authorList>
    </citation>
    <scope>NUCLEOTIDE SEQUENCE</scope>
    <source>
        <strain evidence="9">CCMP441</strain>
        <strain evidence="10">CCMP644</strain>
    </source>
</reference>
<evidence type="ECO:0000313" key="10">
    <source>
        <dbReference type="EMBL" id="CAD8956006.1"/>
    </source>
</evidence>